<organism evidence="2 3">
    <name type="scientific">Enterococcus larvae</name>
    <dbReference type="NCBI Taxonomy" id="2794352"/>
    <lineage>
        <taxon>Bacteria</taxon>
        <taxon>Bacillati</taxon>
        <taxon>Bacillota</taxon>
        <taxon>Bacilli</taxon>
        <taxon>Lactobacillales</taxon>
        <taxon>Enterococcaceae</taxon>
        <taxon>Enterococcus</taxon>
    </lineage>
</organism>
<dbReference type="CDD" id="cd05828">
    <property type="entry name" value="Sortase_D_1"/>
    <property type="match status" value="1"/>
</dbReference>
<dbReference type="Gene3D" id="2.40.260.10">
    <property type="entry name" value="Sortase"/>
    <property type="match status" value="1"/>
</dbReference>
<protein>
    <submittedName>
        <fullName evidence="2">Class D sortase</fullName>
    </submittedName>
</protein>
<dbReference type="Pfam" id="PF04203">
    <property type="entry name" value="Sortase"/>
    <property type="match status" value="1"/>
</dbReference>
<sequence>MLLDNQPNFKNESTDLFAKKEEPSINTDILPASSITYPAMNDLFGEVISEKVDLASPLFYGDNDDILAQGAGMFNGSKFPGEKGLCIIGGHNRPMFGRIYDLVIGDQFTINTHYGSFIYEVIENTIISAEDNQFLLDRMNQREEPQALLYTCFPLEAIGWAPERVIVVGRQISVPIIDETK</sequence>
<dbReference type="InterPro" id="IPR023365">
    <property type="entry name" value="Sortase_dom-sf"/>
</dbReference>
<gene>
    <name evidence="2" type="ORF">I6N96_07675</name>
</gene>
<dbReference type="InterPro" id="IPR041999">
    <property type="entry name" value="Sortase_D_1"/>
</dbReference>
<evidence type="ECO:0000313" key="3">
    <source>
        <dbReference type="Proteomes" id="UP000673375"/>
    </source>
</evidence>
<reference evidence="2 3" key="1">
    <citation type="submission" date="2020-12" db="EMBL/GenBank/DDBJ databases">
        <title>Vagococcus allomyrinae sp. nov. and Enterococcus lavae sp. nov., isolated from the larvae of Allomyrina dichotoma.</title>
        <authorList>
            <person name="Lee S.D."/>
        </authorList>
    </citation>
    <scope>NUCLEOTIDE SEQUENCE [LARGE SCALE GENOMIC DNA]</scope>
    <source>
        <strain evidence="2 3">BWM-S5</strain>
    </source>
</reference>
<dbReference type="InterPro" id="IPR005754">
    <property type="entry name" value="Sortase"/>
</dbReference>
<keyword evidence="1" id="KW-0378">Hydrolase</keyword>
<proteinExistence type="predicted"/>
<dbReference type="Proteomes" id="UP000673375">
    <property type="component" value="Unassembled WGS sequence"/>
</dbReference>
<dbReference type="RefSeq" id="WP_209556979.1">
    <property type="nucleotide sequence ID" value="NZ_JAEDXU010000003.1"/>
</dbReference>
<name>A0ABS4CI74_9ENTE</name>
<dbReference type="EMBL" id="JAEDXU010000003">
    <property type="protein sequence ID" value="MBP1046159.1"/>
    <property type="molecule type" value="Genomic_DNA"/>
</dbReference>
<dbReference type="SUPFAM" id="SSF63817">
    <property type="entry name" value="Sortase"/>
    <property type="match status" value="1"/>
</dbReference>
<comment type="caution">
    <text evidence="2">The sequence shown here is derived from an EMBL/GenBank/DDBJ whole genome shotgun (WGS) entry which is preliminary data.</text>
</comment>
<evidence type="ECO:0000313" key="2">
    <source>
        <dbReference type="EMBL" id="MBP1046159.1"/>
    </source>
</evidence>
<accession>A0ABS4CI74</accession>
<keyword evidence="3" id="KW-1185">Reference proteome</keyword>
<evidence type="ECO:0000256" key="1">
    <source>
        <dbReference type="ARBA" id="ARBA00022801"/>
    </source>
</evidence>
<dbReference type="NCBIfam" id="TIGR01076">
    <property type="entry name" value="sortase_fam"/>
    <property type="match status" value="1"/>
</dbReference>